<evidence type="ECO:0000313" key="3">
    <source>
        <dbReference type="Proteomes" id="UP000193560"/>
    </source>
</evidence>
<dbReference type="AlphaFoldDB" id="A0A1X2IJE9"/>
<feature type="compositionally biased region" description="Polar residues" evidence="1">
    <location>
        <begin position="447"/>
        <end position="460"/>
    </location>
</feature>
<sequence length="701" mass="77442">MMVYLQDLFITKQFLINDMGDPAATRHLEDLSRSNMIEKRPVLRVRIMLKKRSPNNESKSKEVIKKSKNDTQSSPAVSGDTSTFSLPTGTIPTEFIRSMKIRKKSKPDQVAATSTPPPSLLHKPSKSHMVELEEGETISPSPSPRRPLSISPDRITSKTSSKRQRDDGGADDNEQQKQQARRNKTSKKEISVSLSSSSSSSSSSSTSRHATHDNADDRQYDSGGGSKSGVRKDKYSNNDDDRKSTSSSSKRLERSISGGGSGSGGGDEYSDSKRRSRRSSSSRRSRDDDNSSSRHHRSSQRSSSSRLRRSSRSRSRSRSPRRRSSSSSSNTRSSSLEKSRRHTPLTSATTSSRDPHSKPSAAAKDKSSSTSTASISSHVNGPGTPKDGGRVKDTLGTPKETHAKDLAPTPTTSVPSPAVLAMVKESTKSSTASATSASKNSASKATLNSDKQYPSATAENAETPDQYRIFAMMFQKLALAYKRRGDHADTEIAGLLDHMHAFLNYVMAFHFQDKLGNDNSQKNWDTLHPFTGVLLQKLRSPKNKERQDGALYGLCQRMNALVHFYTFSRRELIAKSKMDRLCEKPSELDDAKHLEYNKSVRKILQDHQVAYQGLRDSDKYMAFEVIQAKFPVSYQNVCILGQVGPGIVVGGEAGVTVGPMFPLVPYARLHHAAIMAKCILQEFVDKERIDYQTITNTEDYM</sequence>
<accession>A0A1X2IJE9</accession>
<proteinExistence type="predicted"/>
<protein>
    <submittedName>
        <fullName evidence="2">Uncharacterized protein</fullName>
    </submittedName>
</protein>
<feature type="compositionally biased region" description="Basic and acidic residues" evidence="1">
    <location>
        <begin position="353"/>
        <end position="367"/>
    </location>
</feature>
<feature type="compositionally biased region" description="Low complexity" evidence="1">
    <location>
        <begin position="191"/>
        <end position="207"/>
    </location>
</feature>
<feature type="compositionally biased region" description="Low complexity" evidence="1">
    <location>
        <begin position="428"/>
        <end position="446"/>
    </location>
</feature>
<feature type="compositionally biased region" description="Low complexity" evidence="1">
    <location>
        <begin position="368"/>
        <end position="377"/>
    </location>
</feature>
<organism evidence="2 3">
    <name type="scientific">Absidia repens</name>
    <dbReference type="NCBI Taxonomy" id="90262"/>
    <lineage>
        <taxon>Eukaryota</taxon>
        <taxon>Fungi</taxon>
        <taxon>Fungi incertae sedis</taxon>
        <taxon>Mucoromycota</taxon>
        <taxon>Mucoromycotina</taxon>
        <taxon>Mucoromycetes</taxon>
        <taxon>Mucorales</taxon>
        <taxon>Cunninghamellaceae</taxon>
        <taxon>Absidia</taxon>
    </lineage>
</organism>
<feature type="compositionally biased region" description="Basic and acidic residues" evidence="1">
    <location>
        <begin position="210"/>
        <end position="220"/>
    </location>
</feature>
<feature type="compositionally biased region" description="Polar residues" evidence="1">
    <location>
        <begin position="70"/>
        <end position="91"/>
    </location>
</feature>
<feature type="compositionally biased region" description="Basic and acidic residues" evidence="1">
    <location>
        <begin position="230"/>
        <end position="254"/>
    </location>
</feature>
<feature type="compositionally biased region" description="Gly residues" evidence="1">
    <location>
        <begin position="257"/>
        <end position="267"/>
    </location>
</feature>
<feature type="compositionally biased region" description="Low complexity" evidence="1">
    <location>
        <begin position="406"/>
        <end position="420"/>
    </location>
</feature>
<dbReference type="EMBL" id="MCGE01000010">
    <property type="protein sequence ID" value="ORZ16927.1"/>
    <property type="molecule type" value="Genomic_DNA"/>
</dbReference>
<feature type="compositionally biased region" description="Basic residues" evidence="1">
    <location>
        <begin position="306"/>
        <end position="324"/>
    </location>
</feature>
<dbReference type="OrthoDB" id="2275777at2759"/>
<feature type="compositionally biased region" description="Low complexity" evidence="1">
    <location>
        <begin position="325"/>
        <end position="336"/>
    </location>
</feature>
<reference evidence="2 3" key="1">
    <citation type="submission" date="2016-07" db="EMBL/GenBank/DDBJ databases">
        <title>Pervasive Adenine N6-methylation of Active Genes in Fungi.</title>
        <authorList>
            <consortium name="DOE Joint Genome Institute"/>
            <person name="Mondo S.J."/>
            <person name="Dannebaum R.O."/>
            <person name="Kuo R.C."/>
            <person name="Labutti K."/>
            <person name="Haridas S."/>
            <person name="Kuo A."/>
            <person name="Salamov A."/>
            <person name="Ahrendt S.R."/>
            <person name="Lipzen A."/>
            <person name="Sullivan W."/>
            <person name="Andreopoulos W.B."/>
            <person name="Clum A."/>
            <person name="Lindquist E."/>
            <person name="Daum C."/>
            <person name="Ramamoorthy G.K."/>
            <person name="Gryganskyi A."/>
            <person name="Culley D."/>
            <person name="Magnuson J.K."/>
            <person name="James T.Y."/>
            <person name="O'Malley M.A."/>
            <person name="Stajich J.E."/>
            <person name="Spatafora J.W."/>
            <person name="Visel A."/>
            <person name="Grigoriev I.V."/>
        </authorList>
    </citation>
    <scope>NUCLEOTIDE SEQUENCE [LARGE SCALE GENOMIC DNA]</scope>
    <source>
        <strain evidence="2 3">NRRL 1336</strain>
    </source>
</reference>
<dbReference type="STRING" id="90262.A0A1X2IJE9"/>
<keyword evidence="3" id="KW-1185">Reference proteome</keyword>
<evidence type="ECO:0000313" key="2">
    <source>
        <dbReference type="EMBL" id="ORZ16927.1"/>
    </source>
</evidence>
<comment type="caution">
    <text evidence="2">The sequence shown here is derived from an EMBL/GenBank/DDBJ whole genome shotgun (WGS) entry which is preliminary data.</text>
</comment>
<dbReference type="Proteomes" id="UP000193560">
    <property type="component" value="Unassembled WGS sequence"/>
</dbReference>
<feature type="compositionally biased region" description="Basic residues" evidence="1">
    <location>
        <begin position="274"/>
        <end position="283"/>
    </location>
</feature>
<feature type="compositionally biased region" description="Basic and acidic residues" evidence="1">
    <location>
        <begin position="387"/>
        <end position="405"/>
    </location>
</feature>
<evidence type="ECO:0000256" key="1">
    <source>
        <dbReference type="SAM" id="MobiDB-lite"/>
    </source>
</evidence>
<name>A0A1X2IJE9_9FUNG</name>
<feature type="region of interest" description="Disordered" evidence="1">
    <location>
        <begin position="50"/>
        <end position="460"/>
    </location>
</feature>
<feature type="compositionally biased region" description="Basic and acidic residues" evidence="1">
    <location>
        <begin position="58"/>
        <end position="69"/>
    </location>
</feature>
<gene>
    <name evidence="2" type="ORF">BCR42DRAFT_23241</name>
</gene>